<keyword evidence="4" id="KW-1185">Reference proteome</keyword>
<evidence type="ECO:0000313" key="4">
    <source>
        <dbReference type="Proteomes" id="UP000199024"/>
    </source>
</evidence>
<evidence type="ECO:0000313" key="3">
    <source>
        <dbReference type="EMBL" id="SFS13922.1"/>
    </source>
</evidence>
<dbReference type="SUPFAM" id="SSF102588">
    <property type="entry name" value="LmbE-like"/>
    <property type="match status" value="1"/>
</dbReference>
<protein>
    <submittedName>
        <fullName evidence="3">GlcNAc-PI de-N-acetylase</fullName>
    </submittedName>
</protein>
<accession>A0A1I6ME86</accession>
<dbReference type="Pfam" id="PF02585">
    <property type="entry name" value="PIG-L"/>
    <property type="match status" value="1"/>
</dbReference>
<dbReference type="Proteomes" id="UP000199024">
    <property type="component" value="Unassembled WGS sequence"/>
</dbReference>
<organism evidence="3 4">
    <name type="scientific">Granulicella pectinivorans</name>
    <dbReference type="NCBI Taxonomy" id="474950"/>
    <lineage>
        <taxon>Bacteria</taxon>
        <taxon>Pseudomonadati</taxon>
        <taxon>Acidobacteriota</taxon>
        <taxon>Terriglobia</taxon>
        <taxon>Terriglobales</taxon>
        <taxon>Acidobacteriaceae</taxon>
        <taxon>Granulicella</taxon>
    </lineage>
</organism>
<dbReference type="InterPro" id="IPR024078">
    <property type="entry name" value="LmbE-like_dom_sf"/>
</dbReference>
<dbReference type="Gene3D" id="3.40.50.10320">
    <property type="entry name" value="LmbE-like"/>
    <property type="match status" value="1"/>
</dbReference>
<keyword evidence="2" id="KW-0472">Membrane</keyword>
<dbReference type="EMBL" id="FOZL01000001">
    <property type="protein sequence ID" value="SFS13922.1"/>
    <property type="molecule type" value="Genomic_DNA"/>
</dbReference>
<dbReference type="InterPro" id="IPR003737">
    <property type="entry name" value="GlcNAc_PI_deacetylase-related"/>
</dbReference>
<dbReference type="STRING" id="474950.SAMN05421771_2423"/>
<dbReference type="AlphaFoldDB" id="A0A1I6ME86"/>
<proteinExistence type="predicted"/>
<feature type="compositionally biased region" description="Polar residues" evidence="1">
    <location>
        <begin position="1"/>
        <end position="10"/>
    </location>
</feature>
<dbReference type="PANTHER" id="PTHR12993:SF11">
    <property type="entry name" value="N-ACETYLGLUCOSAMINYL-PHOSPHATIDYLINOSITOL DE-N-ACETYLASE"/>
    <property type="match status" value="1"/>
</dbReference>
<evidence type="ECO:0000256" key="2">
    <source>
        <dbReference type="SAM" id="Phobius"/>
    </source>
</evidence>
<feature type="region of interest" description="Disordered" evidence="1">
    <location>
        <begin position="1"/>
        <end position="26"/>
    </location>
</feature>
<gene>
    <name evidence="3" type="ORF">SAMN05421771_2423</name>
</gene>
<keyword evidence="2" id="KW-1133">Transmembrane helix</keyword>
<sequence>MLGARQVSQTHRLDEDQSLNNCPVRDSTELYPTEPLHALSVYSADCHMGPVVATTRGAVPTQVQQEGNAFMTKATMLGVNRKRCPGCGIRARGRGIVPLAVLIALVLPVLLYAQPPGKTLLVVAHPDDEYYFAATVYRMAVQLGGTVDELVITNGEAGFHYSTLAEPLYGKTLTTEETGRRELPAIRRGETLRAGKILGIRDHFFLEQKDQVFTTDRDSGLKHLWDSGYIQQTISDLIRGQHYQYVFAILPRPTTHGHHQAATAFAVECPIFCAVG</sequence>
<keyword evidence="2" id="KW-0812">Transmembrane</keyword>
<feature type="transmembrane region" description="Helical" evidence="2">
    <location>
        <begin position="95"/>
        <end position="113"/>
    </location>
</feature>
<name>A0A1I6ME86_9BACT</name>
<evidence type="ECO:0000256" key="1">
    <source>
        <dbReference type="SAM" id="MobiDB-lite"/>
    </source>
</evidence>
<dbReference type="PANTHER" id="PTHR12993">
    <property type="entry name" value="N-ACETYLGLUCOSAMINYL-PHOSPHATIDYLINOSITOL DE-N-ACETYLASE-RELATED"/>
    <property type="match status" value="1"/>
</dbReference>
<dbReference type="GO" id="GO:0000225">
    <property type="term" value="F:N-acetylglucosaminylphosphatidylinositol deacetylase activity"/>
    <property type="evidence" value="ECO:0007669"/>
    <property type="project" value="TreeGrafter"/>
</dbReference>
<reference evidence="3 4" key="1">
    <citation type="submission" date="2016-10" db="EMBL/GenBank/DDBJ databases">
        <authorList>
            <person name="de Groot N.N."/>
        </authorList>
    </citation>
    <scope>NUCLEOTIDE SEQUENCE [LARGE SCALE GENOMIC DNA]</scope>
    <source>
        <strain evidence="3 4">DSM 21001</strain>
    </source>
</reference>